<dbReference type="Proteomes" id="UP000824469">
    <property type="component" value="Unassembled WGS sequence"/>
</dbReference>
<name>A0AA38KPE7_TAXCH</name>
<protein>
    <submittedName>
        <fullName evidence="1">Uncharacterized protein</fullName>
    </submittedName>
</protein>
<gene>
    <name evidence="1" type="ORF">KI387_035822</name>
</gene>
<reference evidence="1 2" key="1">
    <citation type="journal article" date="2021" name="Nat. Plants">
        <title>The Taxus genome provides insights into paclitaxel biosynthesis.</title>
        <authorList>
            <person name="Xiong X."/>
            <person name="Gou J."/>
            <person name="Liao Q."/>
            <person name="Li Y."/>
            <person name="Zhou Q."/>
            <person name="Bi G."/>
            <person name="Li C."/>
            <person name="Du R."/>
            <person name="Wang X."/>
            <person name="Sun T."/>
            <person name="Guo L."/>
            <person name="Liang H."/>
            <person name="Lu P."/>
            <person name="Wu Y."/>
            <person name="Zhang Z."/>
            <person name="Ro D.K."/>
            <person name="Shang Y."/>
            <person name="Huang S."/>
            <person name="Yan J."/>
        </authorList>
    </citation>
    <scope>NUCLEOTIDE SEQUENCE [LARGE SCALE GENOMIC DNA]</scope>
    <source>
        <strain evidence="1">Ta-2019</strain>
    </source>
</reference>
<keyword evidence="2" id="KW-1185">Reference proteome</keyword>
<proteinExistence type="predicted"/>
<comment type="caution">
    <text evidence="1">The sequence shown here is derived from an EMBL/GenBank/DDBJ whole genome shotgun (WGS) entry which is preliminary data.</text>
</comment>
<evidence type="ECO:0000313" key="2">
    <source>
        <dbReference type="Proteomes" id="UP000824469"/>
    </source>
</evidence>
<organism evidence="1 2">
    <name type="scientific">Taxus chinensis</name>
    <name type="common">Chinese yew</name>
    <name type="synonym">Taxus wallichiana var. chinensis</name>
    <dbReference type="NCBI Taxonomy" id="29808"/>
    <lineage>
        <taxon>Eukaryota</taxon>
        <taxon>Viridiplantae</taxon>
        <taxon>Streptophyta</taxon>
        <taxon>Embryophyta</taxon>
        <taxon>Tracheophyta</taxon>
        <taxon>Spermatophyta</taxon>
        <taxon>Pinopsida</taxon>
        <taxon>Pinidae</taxon>
        <taxon>Conifers II</taxon>
        <taxon>Cupressales</taxon>
        <taxon>Taxaceae</taxon>
        <taxon>Taxus</taxon>
    </lineage>
</organism>
<dbReference type="InterPro" id="IPR036393">
    <property type="entry name" value="AceGlu_kinase-like_sf"/>
</dbReference>
<sequence length="52" mass="5865">YDAAGAWKKFPQAQKRGMERTFLPGIRPQFKNGLRVTDAPTMEVVEMVLVGK</sequence>
<dbReference type="Gene3D" id="3.40.1160.10">
    <property type="entry name" value="Acetylglutamate kinase-like"/>
    <property type="match status" value="1"/>
</dbReference>
<evidence type="ECO:0000313" key="1">
    <source>
        <dbReference type="EMBL" id="KAH9307911.1"/>
    </source>
</evidence>
<dbReference type="AlphaFoldDB" id="A0AA38KPE7"/>
<dbReference type="EMBL" id="JAHRHJ020000007">
    <property type="protein sequence ID" value="KAH9307911.1"/>
    <property type="molecule type" value="Genomic_DNA"/>
</dbReference>
<accession>A0AA38KPE7</accession>
<feature type="non-terminal residue" evidence="1">
    <location>
        <position position="1"/>
    </location>
</feature>
<feature type="non-terminal residue" evidence="1">
    <location>
        <position position="52"/>
    </location>
</feature>